<organism evidence="2 3">
    <name type="scientific">Rhizomicrobium electricum</name>
    <dbReference type="NCBI Taxonomy" id="480070"/>
    <lineage>
        <taxon>Bacteria</taxon>
        <taxon>Pseudomonadati</taxon>
        <taxon>Pseudomonadota</taxon>
        <taxon>Alphaproteobacteria</taxon>
        <taxon>Micropepsales</taxon>
        <taxon>Micropepsaceae</taxon>
        <taxon>Rhizomicrobium</taxon>
    </lineage>
</organism>
<accession>A0ABN1EA78</accession>
<keyword evidence="2" id="KW-0378">Hydrolase</keyword>
<name>A0ABN1EA78_9PROT</name>
<dbReference type="EMBL" id="BAAADD010000002">
    <property type="protein sequence ID" value="GAA0561816.1"/>
    <property type="molecule type" value="Genomic_DNA"/>
</dbReference>
<comment type="caution">
    <text evidence="2">The sequence shown here is derived from an EMBL/GenBank/DDBJ whole genome shotgun (WGS) entry which is preliminary data.</text>
</comment>
<feature type="domain" description="AB hydrolase-1" evidence="1">
    <location>
        <begin position="43"/>
        <end position="279"/>
    </location>
</feature>
<evidence type="ECO:0000313" key="2">
    <source>
        <dbReference type="EMBL" id="GAA0561816.1"/>
    </source>
</evidence>
<dbReference type="SUPFAM" id="SSF53474">
    <property type="entry name" value="alpha/beta-Hydrolases"/>
    <property type="match status" value="1"/>
</dbReference>
<evidence type="ECO:0000313" key="3">
    <source>
        <dbReference type="Proteomes" id="UP001499951"/>
    </source>
</evidence>
<dbReference type="Gene3D" id="3.40.50.1820">
    <property type="entry name" value="alpha/beta hydrolase"/>
    <property type="match status" value="1"/>
</dbReference>
<dbReference type="PANTHER" id="PTHR43689:SF8">
    <property type="entry name" value="ALPHA_BETA-HYDROLASES SUPERFAMILY PROTEIN"/>
    <property type="match status" value="1"/>
</dbReference>
<dbReference type="InterPro" id="IPR029058">
    <property type="entry name" value="AB_hydrolase_fold"/>
</dbReference>
<gene>
    <name evidence="2" type="ORF">GCM10008942_07820</name>
</gene>
<dbReference type="GO" id="GO:0016787">
    <property type="term" value="F:hydrolase activity"/>
    <property type="evidence" value="ECO:0007669"/>
    <property type="project" value="UniProtKB-KW"/>
</dbReference>
<keyword evidence="3" id="KW-1185">Reference proteome</keyword>
<dbReference type="InterPro" id="IPR000639">
    <property type="entry name" value="Epox_hydrolase-like"/>
</dbReference>
<sequence>MLRAPDLSYSELESHYADKRSHFVALSGGVRLHYKDEGRGPVIVLVHGFGDNWGSWDGWVAALKDRYRVIRIDLPGHGLTRAPATTRIDPEAFADLVDAFANKIGLPKFAVAGNSLGGAVAWELTVRHPERLNALILVDAAGFPSTTLAKNPPLAFRILQYQWGRAILKTIDNKPLIRDALKSEVGNPVVITDALIDRWAEVQRAPGHRDILLSGPLAGKGAASEAVLGKIALPTLVLWGEKDPLISLDVGQKFAAAIPGAQLKVYPGVGHLPQIEVPAVSAHDVAAFLATIAP</sequence>
<evidence type="ECO:0000259" key="1">
    <source>
        <dbReference type="Pfam" id="PF12697"/>
    </source>
</evidence>
<reference evidence="2 3" key="1">
    <citation type="journal article" date="2019" name="Int. J. Syst. Evol. Microbiol.">
        <title>The Global Catalogue of Microorganisms (GCM) 10K type strain sequencing project: providing services to taxonomists for standard genome sequencing and annotation.</title>
        <authorList>
            <consortium name="The Broad Institute Genomics Platform"/>
            <consortium name="The Broad Institute Genome Sequencing Center for Infectious Disease"/>
            <person name="Wu L."/>
            <person name="Ma J."/>
        </authorList>
    </citation>
    <scope>NUCLEOTIDE SEQUENCE [LARGE SCALE GENOMIC DNA]</scope>
    <source>
        <strain evidence="2 3">JCM 15089</strain>
    </source>
</reference>
<proteinExistence type="predicted"/>
<dbReference type="InterPro" id="IPR000073">
    <property type="entry name" value="AB_hydrolase_1"/>
</dbReference>
<dbReference type="Proteomes" id="UP001499951">
    <property type="component" value="Unassembled WGS sequence"/>
</dbReference>
<dbReference type="Pfam" id="PF12697">
    <property type="entry name" value="Abhydrolase_6"/>
    <property type="match status" value="1"/>
</dbReference>
<dbReference type="PRINTS" id="PR00111">
    <property type="entry name" value="ABHYDROLASE"/>
</dbReference>
<dbReference type="PRINTS" id="PR00412">
    <property type="entry name" value="EPOXHYDRLASE"/>
</dbReference>
<protein>
    <submittedName>
        <fullName evidence="2">Alpha/beta hydrolase</fullName>
    </submittedName>
</protein>
<dbReference type="PANTHER" id="PTHR43689">
    <property type="entry name" value="HYDROLASE"/>
    <property type="match status" value="1"/>
</dbReference>